<dbReference type="Proteomes" id="UP001144397">
    <property type="component" value="Unassembled WGS sequence"/>
</dbReference>
<dbReference type="InterPro" id="IPR058637">
    <property type="entry name" value="YknX-like_C"/>
</dbReference>
<evidence type="ECO:0000313" key="4">
    <source>
        <dbReference type="EMBL" id="GLI24012.1"/>
    </source>
</evidence>
<dbReference type="NCBIfam" id="TIGR01730">
    <property type="entry name" value="RND_mfp"/>
    <property type="match status" value="1"/>
</dbReference>
<dbReference type="Gene3D" id="2.40.50.100">
    <property type="match status" value="1"/>
</dbReference>
<dbReference type="Gene3D" id="2.40.420.20">
    <property type="match status" value="1"/>
</dbReference>
<dbReference type="PANTHER" id="PTHR30469:SF15">
    <property type="entry name" value="HLYD FAMILY OF SECRETION PROTEINS"/>
    <property type="match status" value="1"/>
</dbReference>
<dbReference type="Pfam" id="PF25989">
    <property type="entry name" value="YknX_C"/>
    <property type="match status" value="1"/>
</dbReference>
<dbReference type="GeneID" id="95764464"/>
<comment type="similarity">
    <text evidence="1">Belongs to the membrane fusion protein (MFP) (TC 8.A.1) family.</text>
</comment>
<protein>
    <submittedName>
        <fullName evidence="4">Hemolysin secretion protein D</fullName>
    </submittedName>
</protein>
<dbReference type="RefSeq" id="WP_281808833.1">
    <property type="nucleotide sequence ID" value="NZ_BSDO01000006.1"/>
</dbReference>
<gene>
    <name evidence="4" type="ORF">XFLAVUS301_36860</name>
</gene>
<evidence type="ECO:0000259" key="3">
    <source>
        <dbReference type="Pfam" id="PF25989"/>
    </source>
</evidence>
<dbReference type="Gene3D" id="1.10.287.470">
    <property type="entry name" value="Helix hairpin bin"/>
    <property type="match status" value="1"/>
</dbReference>
<feature type="domain" description="YknX-like C-terminal permuted SH3-like" evidence="3">
    <location>
        <begin position="371"/>
        <end position="437"/>
    </location>
</feature>
<name>A0A9W6CPY9_XANFL</name>
<dbReference type="InterPro" id="IPR006143">
    <property type="entry name" value="RND_pump_MFP"/>
</dbReference>
<dbReference type="Gene3D" id="2.40.30.170">
    <property type="match status" value="1"/>
</dbReference>
<feature type="compositionally biased region" description="Polar residues" evidence="2">
    <location>
        <begin position="198"/>
        <end position="208"/>
    </location>
</feature>
<proteinExistence type="inferred from homology"/>
<dbReference type="SUPFAM" id="SSF111369">
    <property type="entry name" value="HlyD-like secretion proteins"/>
    <property type="match status" value="2"/>
</dbReference>
<sequence length="449" mass="47046">MTRTIKNCIALALRHGNAAVQPHFPAPFWNEVLSTMSASVRPALRPARSAASRLAVSAFAVLAAGALAAPPAAAAEPAKAAEAARAAALSVTVVKPRPDTLTDTLLVTGSIKPREEIEVGPEIEGYRLMEILVEAGDRVQKGQVLARLSRDVLETQLAQNTASAAKARAAIAQQQAALDQAIAQETEATAAVERTRQLSKTGTSSQEQLEQRERAAKVATAQVAAARETLIAAQAEAVFVKAQRDEIEVKLKRTDVRAPASGLVLSREAKLGAIALSTRAAPLFRIAEDGAMDLDADVPEGAMPRMKDGLSVQVVPAGFDEPIGGKVRLVSAEVDRASRLGKVKIALPDDPRLKSGAYGRAVIALGEVKGLSLPQSAVMFDAEGAYVLTVTDGIVGIQRITPGLKKDGRILVTEGLSADADVVARAGSFLRDGDRVTPVRSPLSVGEAR</sequence>
<comment type="caution">
    <text evidence="4">The sequence shown here is derived from an EMBL/GenBank/DDBJ whole genome shotgun (WGS) entry which is preliminary data.</text>
</comment>
<dbReference type="AlphaFoldDB" id="A0A9W6CPY9"/>
<dbReference type="GO" id="GO:1990281">
    <property type="term" value="C:efflux pump complex"/>
    <property type="evidence" value="ECO:0007669"/>
    <property type="project" value="TreeGrafter"/>
</dbReference>
<reference evidence="4" key="1">
    <citation type="submission" date="2022-12" db="EMBL/GenBank/DDBJ databases">
        <title>Reference genome sequencing for broad-spectrum identification of bacterial and archaeal isolates by mass spectrometry.</title>
        <authorList>
            <person name="Sekiguchi Y."/>
            <person name="Tourlousse D.M."/>
        </authorList>
    </citation>
    <scope>NUCLEOTIDE SEQUENCE</scope>
    <source>
        <strain evidence="4">301</strain>
    </source>
</reference>
<dbReference type="InterPro" id="IPR010916">
    <property type="entry name" value="TonB_box_CS"/>
</dbReference>
<dbReference type="PROSITE" id="PS00430">
    <property type="entry name" value="TONB_DEPENDENT_REC_1"/>
    <property type="match status" value="1"/>
</dbReference>
<organism evidence="4 5">
    <name type="scientific">Xanthobacter flavus</name>
    <dbReference type="NCBI Taxonomy" id="281"/>
    <lineage>
        <taxon>Bacteria</taxon>
        <taxon>Pseudomonadati</taxon>
        <taxon>Pseudomonadota</taxon>
        <taxon>Alphaproteobacteria</taxon>
        <taxon>Hyphomicrobiales</taxon>
        <taxon>Xanthobacteraceae</taxon>
        <taxon>Xanthobacter</taxon>
    </lineage>
</organism>
<dbReference type="EMBL" id="BSDO01000006">
    <property type="protein sequence ID" value="GLI24012.1"/>
    <property type="molecule type" value="Genomic_DNA"/>
</dbReference>
<evidence type="ECO:0000256" key="1">
    <source>
        <dbReference type="ARBA" id="ARBA00009477"/>
    </source>
</evidence>
<accession>A0A9W6CPY9</accession>
<dbReference type="GO" id="GO:0015562">
    <property type="term" value="F:efflux transmembrane transporter activity"/>
    <property type="evidence" value="ECO:0007669"/>
    <property type="project" value="TreeGrafter"/>
</dbReference>
<evidence type="ECO:0000313" key="5">
    <source>
        <dbReference type="Proteomes" id="UP001144397"/>
    </source>
</evidence>
<feature type="region of interest" description="Disordered" evidence="2">
    <location>
        <begin position="193"/>
        <end position="213"/>
    </location>
</feature>
<dbReference type="PANTHER" id="PTHR30469">
    <property type="entry name" value="MULTIDRUG RESISTANCE PROTEIN MDTA"/>
    <property type="match status" value="1"/>
</dbReference>
<evidence type="ECO:0000256" key="2">
    <source>
        <dbReference type="SAM" id="MobiDB-lite"/>
    </source>
</evidence>